<dbReference type="AlphaFoldDB" id="A0A8H2QYQ6"/>
<feature type="signal peptide" evidence="1">
    <location>
        <begin position="1"/>
        <end position="17"/>
    </location>
</feature>
<dbReference type="Pfam" id="PF14133">
    <property type="entry name" value="DUF4300"/>
    <property type="match status" value="1"/>
</dbReference>
<evidence type="ECO:0000313" key="3">
    <source>
        <dbReference type="EMBL" id="VFB17142.1"/>
    </source>
</evidence>
<organism evidence="3 4">
    <name type="scientific">Urinicoccus massiliensis</name>
    <dbReference type="NCBI Taxonomy" id="1723382"/>
    <lineage>
        <taxon>Bacteria</taxon>
        <taxon>Bacillati</taxon>
        <taxon>Bacillota</taxon>
        <taxon>Tissierellia</taxon>
        <taxon>Tissierellales</taxon>
        <taxon>Peptoniphilaceae</taxon>
        <taxon>Urinicoccus</taxon>
    </lineage>
</organism>
<keyword evidence="4" id="KW-1185">Reference proteome</keyword>
<reference evidence="3 4" key="1">
    <citation type="submission" date="2019-02" db="EMBL/GenBank/DDBJ databases">
        <authorList>
            <consortium name="Pathogen Informatics"/>
        </authorList>
    </citation>
    <scope>NUCLEOTIDE SEQUENCE [LARGE SCALE GENOMIC DNA]</scope>
    <source>
        <strain evidence="3 4">3012STDY7089603</strain>
    </source>
</reference>
<evidence type="ECO:0000313" key="4">
    <source>
        <dbReference type="Proteomes" id="UP000377798"/>
    </source>
</evidence>
<protein>
    <recommendedName>
        <fullName evidence="2">DUF4300 domain-containing protein</fullName>
    </recommendedName>
</protein>
<sequence>MKRFFCCLLGVLVLALAACGGGRKGPLVTNLGSPESNSCLKKLGERFGLRDLEGVLAESALFNSTNGDRVYPSFVTLDQAAYDPFSFNSDFLKDHPDFQDSNCRETLMRVYGQALDVKKADFQGTYLAFDREDLAKNPALKKIDPRTYAGLFNEIALDRKAQSKEDRERIFQEALDARGFKNHQGAKVVMVYLEDPDQGVYFVGHCGLLMEEGGRYYFFEKRAINEPYSLLSLDSKDQLVHILEDRYGAEDIPNLVITEDMKVLAWD</sequence>
<dbReference type="RefSeq" id="WP_131749753.1">
    <property type="nucleotide sequence ID" value="NZ_CAACYI010000001.1"/>
</dbReference>
<evidence type="ECO:0000259" key="2">
    <source>
        <dbReference type="Pfam" id="PF14133"/>
    </source>
</evidence>
<proteinExistence type="predicted"/>
<keyword evidence="1" id="KW-0732">Signal</keyword>
<name>A0A8H2QYQ6_9FIRM</name>
<feature type="domain" description="DUF4300" evidence="2">
    <location>
        <begin position="51"/>
        <end position="249"/>
    </location>
</feature>
<accession>A0A8H2QYQ6</accession>
<dbReference type="InterPro" id="IPR025389">
    <property type="entry name" value="DUF4300"/>
</dbReference>
<comment type="caution">
    <text evidence="3">The sequence shown here is derived from an EMBL/GenBank/DDBJ whole genome shotgun (WGS) entry which is preliminary data.</text>
</comment>
<evidence type="ECO:0000256" key="1">
    <source>
        <dbReference type="SAM" id="SignalP"/>
    </source>
</evidence>
<dbReference type="EMBL" id="CAACYI010000001">
    <property type="protein sequence ID" value="VFB17142.1"/>
    <property type="molecule type" value="Genomic_DNA"/>
</dbReference>
<dbReference type="Proteomes" id="UP000377798">
    <property type="component" value="Unassembled WGS sequence"/>
</dbReference>
<dbReference type="PROSITE" id="PS51257">
    <property type="entry name" value="PROKAR_LIPOPROTEIN"/>
    <property type="match status" value="1"/>
</dbReference>
<feature type="chain" id="PRO_5034088349" description="DUF4300 domain-containing protein" evidence="1">
    <location>
        <begin position="18"/>
        <end position="267"/>
    </location>
</feature>
<gene>
    <name evidence="3" type="ORF">NCTC13150_01727</name>
</gene>